<dbReference type="RefSeq" id="YP_009119021.1">
    <property type="nucleotide sequence ID" value="NC_026440.1"/>
</dbReference>
<organism evidence="2 3">
    <name type="scientific">Pandoravirus inopinatum</name>
    <dbReference type="NCBI Taxonomy" id="1605721"/>
    <lineage>
        <taxon>Viruses</taxon>
        <taxon>Pandoravirus</taxon>
    </lineage>
</organism>
<dbReference type="EMBL" id="KP136319">
    <property type="protein sequence ID" value="AJF96786.1"/>
    <property type="molecule type" value="Genomic_DNA"/>
</dbReference>
<dbReference type="GeneID" id="23461703"/>
<evidence type="ECO:0000259" key="1">
    <source>
        <dbReference type="PROSITE" id="PS50181"/>
    </source>
</evidence>
<feature type="domain" description="F-box" evidence="1">
    <location>
        <begin position="1"/>
        <end position="44"/>
    </location>
</feature>
<accession>A0A0B5J7Q4</accession>
<sequence length="273" mass="30645">MDALPDEIALHIVACLPLASVGSIACVSWRFNRLAMDESVWRGLYDAMCPPCTGPQLDRTCMAHKGRALDHRPWLDVQDSEEKDIHFVAQPYASHPLHPFITTRPQGRDGPFDVFANAPASTCPHHCPSVIRARSYRWACASQCAPPRPIDSTGTRVGCGVHWYYKPYVYPEGTTSVYRGEWHAQSEVPDGLGMHRVCRPPTRLVCSMNVRETGTWRKGDRAGFVRHWDGAYHPNYIEGRCFNGGTRFKGAIAEGKTLTISVVKYPTEWLNPH</sequence>
<proteinExistence type="predicted"/>
<dbReference type="Gene3D" id="1.20.1280.50">
    <property type="match status" value="1"/>
</dbReference>
<protein>
    <submittedName>
        <fullName evidence="2">F-box domain protein</fullName>
    </submittedName>
</protein>
<dbReference type="PROSITE" id="PS50181">
    <property type="entry name" value="FBOX"/>
    <property type="match status" value="1"/>
</dbReference>
<dbReference type="InterPro" id="IPR036047">
    <property type="entry name" value="F-box-like_dom_sf"/>
</dbReference>
<dbReference type="Pfam" id="PF12937">
    <property type="entry name" value="F-box-like"/>
    <property type="match status" value="1"/>
</dbReference>
<dbReference type="SMART" id="SM00256">
    <property type="entry name" value="FBOX"/>
    <property type="match status" value="1"/>
</dbReference>
<dbReference type="SUPFAM" id="SSF81383">
    <property type="entry name" value="F-box domain"/>
    <property type="match status" value="1"/>
</dbReference>
<dbReference type="Proteomes" id="UP000202511">
    <property type="component" value="Segment"/>
</dbReference>
<name>A0A0B5J7Q4_9VIRU</name>
<evidence type="ECO:0000313" key="2">
    <source>
        <dbReference type="EMBL" id="AJF96786.1"/>
    </source>
</evidence>
<evidence type="ECO:0000313" key="3">
    <source>
        <dbReference type="Proteomes" id="UP000202511"/>
    </source>
</evidence>
<dbReference type="InterPro" id="IPR001810">
    <property type="entry name" value="F-box_dom"/>
</dbReference>
<dbReference type="KEGG" id="vg:23461703"/>
<reference evidence="2 3" key="1">
    <citation type="journal article" date="2015" name="Parasitol. Res.">
        <title>Viruses in close associations with free-living amoebae.</title>
        <authorList>
            <person name="Scheid P."/>
        </authorList>
    </citation>
    <scope>NUCLEOTIDE SEQUENCE [LARGE SCALE GENOMIC DNA]</scope>
    <source>
        <strain evidence="2">KlaHel</strain>
    </source>
</reference>